<keyword evidence="8" id="KW-0029">Amino-acid transport</keyword>
<feature type="transmembrane region" description="Helical" evidence="8">
    <location>
        <begin position="336"/>
        <end position="356"/>
    </location>
</feature>
<comment type="caution">
    <text evidence="9">The sequence shown here is derived from an EMBL/GenBank/DDBJ whole genome shotgun (WGS) entry which is preliminary data.</text>
</comment>
<evidence type="ECO:0000256" key="4">
    <source>
        <dbReference type="ARBA" id="ARBA00022692"/>
    </source>
</evidence>
<feature type="transmembrane region" description="Helical" evidence="8">
    <location>
        <begin position="368"/>
        <end position="390"/>
    </location>
</feature>
<evidence type="ECO:0000256" key="1">
    <source>
        <dbReference type="ARBA" id="ARBA00004128"/>
    </source>
</evidence>
<feature type="transmembrane region" description="Helical" evidence="8">
    <location>
        <begin position="467"/>
        <end position="492"/>
    </location>
</feature>
<keyword evidence="8" id="KW-0926">Vacuole</keyword>
<dbReference type="GO" id="GO:0006865">
    <property type="term" value="P:amino acid transport"/>
    <property type="evidence" value="ECO:0007669"/>
    <property type="project" value="UniProtKB-KW"/>
</dbReference>
<dbReference type="AlphaFoldDB" id="A0A8H3G382"/>
<name>A0A8H3G382_9LECA</name>
<dbReference type="Proteomes" id="UP000664534">
    <property type="component" value="Unassembled WGS sequence"/>
</dbReference>
<organism evidence="9 10">
    <name type="scientific">Imshaugia aleurites</name>
    <dbReference type="NCBI Taxonomy" id="172621"/>
    <lineage>
        <taxon>Eukaryota</taxon>
        <taxon>Fungi</taxon>
        <taxon>Dikarya</taxon>
        <taxon>Ascomycota</taxon>
        <taxon>Pezizomycotina</taxon>
        <taxon>Lecanoromycetes</taxon>
        <taxon>OSLEUM clade</taxon>
        <taxon>Lecanoromycetidae</taxon>
        <taxon>Lecanorales</taxon>
        <taxon>Lecanorineae</taxon>
        <taxon>Parmeliaceae</taxon>
        <taxon>Imshaugia</taxon>
    </lineage>
</organism>
<dbReference type="PANTHER" id="PTHR23519">
    <property type="entry name" value="AUTOPHAGY-RELATED PROTEIN 22"/>
    <property type="match status" value="1"/>
</dbReference>
<evidence type="ECO:0000256" key="6">
    <source>
        <dbReference type="ARBA" id="ARBA00023006"/>
    </source>
</evidence>
<dbReference type="SUPFAM" id="SSF103473">
    <property type="entry name" value="MFS general substrate transporter"/>
    <property type="match status" value="1"/>
</dbReference>
<dbReference type="PANTHER" id="PTHR23519:SF5">
    <property type="entry name" value="AUTOPHAGY-RELATED PROTEIN"/>
    <property type="match status" value="1"/>
</dbReference>
<accession>A0A8H3G382</accession>
<feature type="transmembrane region" description="Helical" evidence="8">
    <location>
        <begin position="504"/>
        <end position="522"/>
    </location>
</feature>
<dbReference type="Pfam" id="PF11700">
    <property type="entry name" value="ATG22"/>
    <property type="match status" value="1"/>
</dbReference>
<feature type="transmembrane region" description="Helical" evidence="8">
    <location>
        <begin position="182"/>
        <end position="205"/>
    </location>
</feature>
<comment type="similarity">
    <text evidence="2 8">Belongs to the ATG22 family.</text>
</comment>
<keyword evidence="10" id="KW-1185">Reference proteome</keyword>
<protein>
    <recommendedName>
        <fullName evidence="8">Autophagy-related protein</fullName>
    </recommendedName>
</protein>
<feature type="transmembrane region" description="Helical" evidence="8">
    <location>
        <begin position="276"/>
        <end position="299"/>
    </location>
</feature>
<evidence type="ECO:0000313" key="9">
    <source>
        <dbReference type="EMBL" id="CAF9932338.1"/>
    </source>
</evidence>
<keyword evidence="7 8" id="KW-0472">Membrane</keyword>
<dbReference type="Gene3D" id="1.20.1250.20">
    <property type="entry name" value="MFS general substrate transporter like domains"/>
    <property type="match status" value="1"/>
</dbReference>
<comment type="subcellular location">
    <subcellularLocation>
        <location evidence="1 8">Vacuole membrane</location>
        <topology evidence="1 8">Multi-pass membrane protein</topology>
    </subcellularLocation>
</comment>
<evidence type="ECO:0000256" key="8">
    <source>
        <dbReference type="RuleBase" id="RU363073"/>
    </source>
</evidence>
<evidence type="ECO:0000256" key="2">
    <source>
        <dbReference type="ARBA" id="ARBA00006978"/>
    </source>
</evidence>
<dbReference type="GO" id="GO:0006914">
    <property type="term" value="P:autophagy"/>
    <property type="evidence" value="ECO:0007669"/>
    <property type="project" value="UniProtKB-KW"/>
</dbReference>
<keyword evidence="4 8" id="KW-0812">Transmembrane</keyword>
<evidence type="ECO:0000256" key="7">
    <source>
        <dbReference type="ARBA" id="ARBA00023136"/>
    </source>
</evidence>
<feature type="transmembrane region" description="Helical" evidence="8">
    <location>
        <begin position="244"/>
        <end position="264"/>
    </location>
</feature>
<comment type="function">
    <text evidence="8">Vacuolar effluxer which mediate the efflux of amino acids resulting from autophagic degradation. The release of autophagic amino acids allows the maintenance of protein synthesis and viability during nitrogen starvation.</text>
</comment>
<dbReference type="GO" id="GO:0005774">
    <property type="term" value="C:vacuolar membrane"/>
    <property type="evidence" value="ECO:0007669"/>
    <property type="project" value="UniProtKB-SubCell"/>
</dbReference>
<gene>
    <name evidence="9" type="ORF">IMSHALPRED_008863</name>
</gene>
<keyword evidence="5 8" id="KW-1133">Transmembrane helix</keyword>
<dbReference type="InterPro" id="IPR036259">
    <property type="entry name" value="MFS_trans_sf"/>
</dbReference>
<dbReference type="InterPro" id="IPR050495">
    <property type="entry name" value="ATG22/LtaA_families"/>
</dbReference>
<evidence type="ECO:0000313" key="10">
    <source>
        <dbReference type="Proteomes" id="UP000664534"/>
    </source>
</evidence>
<dbReference type="OrthoDB" id="42657at2759"/>
<sequence>METIKLPFTETTKLSITETNRRPLSETNKLHPLERLPAHFKDRDGFEISLDERPVAPDQFIDGYEATKWEVWAFWLYYVGDSGLGLFTFAPTALQNLLSQAAGDTGLLRFAGRLRSINSIILLSNGISFSVQVVVYLVLGSFADFGTWRPWIVIVNTAVAIAIGFGWLGIYTPDKWEYAIGLYIVGLMMYGLAASYFLAAAPGLARNTPTMREHAERYNAGEISREEYDTVDSLKRNEIINMGLFYDGVGQIPLIAIGIGILYGLHANASTTNNNWALSVLIAWTSAYWIMTAIPWFVLEKRRPGQPLPPGKNYFTAGLWQIYRAATQIWKLKQSLAYLIGYFFLGDAFNTCFIVVSTLQNEIQEYNIIQICWLSMLSFAAEAAGIYGFWSIQRRWRLSTKTMVCAVAVCIVAANVYGMVGIWTDAIGFHHRWEFWLWNIWYGGMMAPWYSYSQVMISEVTPRGKMYLFYSLFNIAGYASSFFGPLISSAIIDAAPSHNNSTPFYFLTALSIASFAVILFFVDLKKSRVEQEDFLDDERRARLELTRN</sequence>
<feature type="transmembrane region" description="Helical" evidence="8">
    <location>
        <begin position="402"/>
        <end position="423"/>
    </location>
</feature>
<keyword evidence="3 8" id="KW-0813">Transport</keyword>
<proteinExistence type="inferred from homology"/>
<dbReference type="InterPro" id="IPR024671">
    <property type="entry name" value="Atg22-like"/>
</dbReference>
<reference evidence="9" key="1">
    <citation type="submission" date="2021-03" db="EMBL/GenBank/DDBJ databases">
        <authorList>
            <person name="Tagirdzhanova G."/>
        </authorList>
    </citation>
    <scope>NUCLEOTIDE SEQUENCE</scope>
</reference>
<evidence type="ECO:0000256" key="5">
    <source>
        <dbReference type="ARBA" id="ARBA00022989"/>
    </source>
</evidence>
<feature type="transmembrane region" description="Helical" evidence="8">
    <location>
        <begin position="435"/>
        <end position="455"/>
    </location>
</feature>
<dbReference type="EMBL" id="CAJPDT010000065">
    <property type="protein sequence ID" value="CAF9932338.1"/>
    <property type="molecule type" value="Genomic_DNA"/>
</dbReference>
<keyword evidence="6 8" id="KW-0072">Autophagy</keyword>
<feature type="transmembrane region" description="Helical" evidence="8">
    <location>
        <begin position="151"/>
        <end position="170"/>
    </location>
</feature>
<feature type="transmembrane region" description="Helical" evidence="8">
    <location>
        <begin position="117"/>
        <end position="139"/>
    </location>
</feature>
<evidence type="ECO:0000256" key="3">
    <source>
        <dbReference type="ARBA" id="ARBA00022448"/>
    </source>
</evidence>